<dbReference type="NCBIfam" id="TIGR00254">
    <property type="entry name" value="GGDEF"/>
    <property type="match status" value="1"/>
</dbReference>
<dbReference type="InterPro" id="IPR029787">
    <property type="entry name" value="Nucleotide_cyclase"/>
</dbReference>
<dbReference type="Gene3D" id="3.40.50.2300">
    <property type="match status" value="1"/>
</dbReference>
<dbReference type="SUPFAM" id="SSF52172">
    <property type="entry name" value="CheY-like"/>
    <property type="match status" value="1"/>
</dbReference>
<feature type="domain" description="Response regulatory" evidence="2">
    <location>
        <begin position="7"/>
        <end position="123"/>
    </location>
</feature>
<evidence type="ECO:0000256" key="1">
    <source>
        <dbReference type="PROSITE-ProRule" id="PRU00169"/>
    </source>
</evidence>
<gene>
    <name evidence="4" type="ORF">KL86DPRO_10915</name>
</gene>
<dbReference type="PROSITE" id="PS50110">
    <property type="entry name" value="RESPONSE_REGULATORY"/>
    <property type="match status" value="1"/>
</dbReference>
<dbReference type="Pfam" id="PF00990">
    <property type="entry name" value="GGDEF"/>
    <property type="match status" value="1"/>
</dbReference>
<dbReference type="InterPro" id="IPR043128">
    <property type="entry name" value="Rev_trsase/Diguanyl_cyclase"/>
</dbReference>
<dbReference type="GO" id="GO:0043709">
    <property type="term" value="P:cell adhesion involved in single-species biofilm formation"/>
    <property type="evidence" value="ECO:0007669"/>
    <property type="project" value="TreeGrafter"/>
</dbReference>
<dbReference type="GO" id="GO:0000160">
    <property type="term" value="P:phosphorelay signal transduction system"/>
    <property type="evidence" value="ECO:0007669"/>
    <property type="project" value="InterPro"/>
</dbReference>
<dbReference type="GO" id="GO:0005886">
    <property type="term" value="C:plasma membrane"/>
    <property type="evidence" value="ECO:0007669"/>
    <property type="project" value="TreeGrafter"/>
</dbReference>
<protein>
    <submittedName>
        <fullName evidence="4">Response regulator receiver modulated diguanylate cyclase</fullName>
    </submittedName>
</protein>
<dbReference type="CDD" id="cd00156">
    <property type="entry name" value="REC"/>
    <property type="match status" value="1"/>
</dbReference>
<dbReference type="PANTHER" id="PTHR45138:SF25">
    <property type="entry name" value="GGDEF DOMAIN PROTEIN"/>
    <property type="match status" value="1"/>
</dbReference>
<dbReference type="InterPro" id="IPR011006">
    <property type="entry name" value="CheY-like_superfamily"/>
</dbReference>
<dbReference type="Pfam" id="PF00072">
    <property type="entry name" value="Response_reg"/>
    <property type="match status" value="1"/>
</dbReference>
<feature type="domain" description="GGDEF" evidence="3">
    <location>
        <begin position="156"/>
        <end position="310"/>
    </location>
</feature>
<reference evidence="4" key="1">
    <citation type="submission" date="2016-04" db="EMBL/GenBank/DDBJ databases">
        <authorList>
            <person name="Evans L.H."/>
            <person name="Alamgir A."/>
            <person name="Owens N."/>
            <person name="Weber N.D."/>
            <person name="Virtaneva K."/>
            <person name="Barbian K."/>
            <person name="Babar A."/>
            <person name="Rosenke K."/>
        </authorList>
    </citation>
    <scope>NUCLEOTIDE SEQUENCE</scope>
    <source>
        <strain evidence="4">86</strain>
    </source>
</reference>
<accession>A0A212J8D1</accession>
<dbReference type="AlphaFoldDB" id="A0A212J8D1"/>
<organism evidence="4">
    <name type="scientific">uncultured delta proteobacterium</name>
    <dbReference type="NCBI Taxonomy" id="34034"/>
    <lineage>
        <taxon>Bacteria</taxon>
        <taxon>Deltaproteobacteria</taxon>
        <taxon>environmental samples</taxon>
    </lineage>
</organism>
<evidence type="ECO:0000259" key="2">
    <source>
        <dbReference type="PROSITE" id="PS50110"/>
    </source>
</evidence>
<evidence type="ECO:0000313" key="4">
    <source>
        <dbReference type="EMBL" id="SBV95702.1"/>
    </source>
</evidence>
<dbReference type="SUPFAM" id="SSF55073">
    <property type="entry name" value="Nucleotide cyclase"/>
    <property type="match status" value="1"/>
</dbReference>
<dbReference type="InterPro" id="IPR001789">
    <property type="entry name" value="Sig_transdc_resp-reg_receiver"/>
</dbReference>
<comment type="caution">
    <text evidence="1">Lacks conserved residue(s) required for the propagation of feature annotation.</text>
</comment>
<dbReference type="Gene3D" id="3.30.70.270">
    <property type="match status" value="1"/>
</dbReference>
<dbReference type="PANTHER" id="PTHR45138">
    <property type="entry name" value="REGULATORY COMPONENTS OF SENSORY TRANSDUCTION SYSTEM"/>
    <property type="match status" value="1"/>
</dbReference>
<name>A0A212J8D1_9DELT</name>
<dbReference type="PROSITE" id="PS50887">
    <property type="entry name" value="GGDEF"/>
    <property type="match status" value="1"/>
</dbReference>
<dbReference type="GO" id="GO:0052621">
    <property type="term" value="F:diguanylate cyclase activity"/>
    <property type="evidence" value="ECO:0007669"/>
    <property type="project" value="TreeGrafter"/>
</dbReference>
<evidence type="ECO:0000259" key="3">
    <source>
        <dbReference type="PROSITE" id="PS50887"/>
    </source>
</evidence>
<sequence length="312" mass="34175">MTAPVYNACYVGGNQAIRKALADVWDPAVANWTFFDTGREATGVLLTSPPDILLCSMTLPDMSGIDVARLLKEENVYSQVPVVMCLSPEEAEAYADWHNLVADDFFVFPCPIPVIRARLDLAMGRATRTLDANPLSRLPGNTSIIKHTQGLIDKNQDFALGYCDLDYFKPFNDKYGFARGDEVLMMTSRIILNSVHDQALPFSFVGHIGGDDFVFIVPVGAAEAVSKKIVSAFDAIIPQFYDAEDLAKGCIVSVDRQNNVCTFPLMAISVAVVFNRNGNLKHYGEASSLAMGLKKVAKKSVTSSYALDQRRS</sequence>
<dbReference type="SMART" id="SM00267">
    <property type="entry name" value="GGDEF"/>
    <property type="match status" value="1"/>
</dbReference>
<dbReference type="EMBL" id="FLUQ01000001">
    <property type="protein sequence ID" value="SBV95702.1"/>
    <property type="molecule type" value="Genomic_DNA"/>
</dbReference>
<dbReference type="InterPro" id="IPR000160">
    <property type="entry name" value="GGDEF_dom"/>
</dbReference>
<proteinExistence type="predicted"/>
<dbReference type="GO" id="GO:1902201">
    <property type="term" value="P:negative regulation of bacterial-type flagellum-dependent cell motility"/>
    <property type="evidence" value="ECO:0007669"/>
    <property type="project" value="TreeGrafter"/>
</dbReference>
<dbReference type="InterPro" id="IPR050469">
    <property type="entry name" value="Diguanylate_Cyclase"/>
</dbReference>
<dbReference type="CDD" id="cd01949">
    <property type="entry name" value="GGDEF"/>
    <property type="match status" value="1"/>
</dbReference>